<dbReference type="EMBL" id="CCKQ01007082">
    <property type="protein sequence ID" value="CDW78423.1"/>
    <property type="molecule type" value="Genomic_DNA"/>
</dbReference>
<evidence type="ECO:0000313" key="2">
    <source>
        <dbReference type="EMBL" id="CDW78423.1"/>
    </source>
</evidence>
<dbReference type="PANTHER" id="PTHR37028:SF4">
    <property type="entry name" value="ALMS MOTIF DOMAIN-CONTAINING PROTEIN"/>
    <property type="match status" value="1"/>
</dbReference>
<proteinExistence type="predicted"/>
<dbReference type="AlphaFoldDB" id="A0A078AC93"/>
<organism evidence="2 3">
    <name type="scientific">Stylonychia lemnae</name>
    <name type="common">Ciliate</name>
    <dbReference type="NCBI Taxonomy" id="5949"/>
    <lineage>
        <taxon>Eukaryota</taxon>
        <taxon>Sar</taxon>
        <taxon>Alveolata</taxon>
        <taxon>Ciliophora</taxon>
        <taxon>Intramacronucleata</taxon>
        <taxon>Spirotrichea</taxon>
        <taxon>Stichotrichia</taxon>
        <taxon>Sporadotrichida</taxon>
        <taxon>Oxytrichidae</taxon>
        <taxon>Stylonychinae</taxon>
        <taxon>Stylonychia</taxon>
    </lineage>
</organism>
<keyword evidence="3" id="KW-1185">Reference proteome</keyword>
<evidence type="ECO:0000313" key="3">
    <source>
        <dbReference type="Proteomes" id="UP000039865"/>
    </source>
</evidence>
<sequence>MFYTINEEQNQDIPEKVPLIRKYKLQHNQRVKNNKVKSVKWTKKDLVYEKLSQNNRPYYVEIARLIQEMEERKQCTFKPQVNQEGRRYDDQQDLFERLYQEKQLKDMDHQRRQHIKMVKETLGCTFTPNRITKPQNSRQLFEKLYKDHEYLQKSRQFKKLIMEQQEQQGLTFTPQLLTRSRDNSNSKLTQKDQRKRFEDLYQDSSKREEKINKLKQDQNHLIDSQQKMKFRARSNSFSSKSIKDNDERSLPRYVCLYEKSLQKKDKMRKLEKDVDKERGITFTPTKYSAQSVRNTSQSKLINQNEPTKILNMKNMSSKQSKAKLPPKPINMSRK</sequence>
<name>A0A078AC93_STYLE</name>
<protein>
    <submittedName>
        <fullName evidence="2">Uncharacterized protein</fullName>
    </submittedName>
</protein>
<evidence type="ECO:0000256" key="1">
    <source>
        <dbReference type="SAM" id="MobiDB-lite"/>
    </source>
</evidence>
<feature type="compositionally biased region" description="Basic and acidic residues" evidence="1">
    <location>
        <begin position="179"/>
        <end position="204"/>
    </location>
</feature>
<dbReference type="PANTHER" id="PTHR37028">
    <property type="entry name" value="UNNAMED PRODUCT-RELATED"/>
    <property type="match status" value="1"/>
</dbReference>
<feature type="region of interest" description="Disordered" evidence="1">
    <location>
        <begin position="172"/>
        <end position="204"/>
    </location>
</feature>
<gene>
    <name evidence="2" type="primary">Contig15543.g764</name>
    <name evidence="2" type="ORF">STYLEM_7400</name>
</gene>
<feature type="region of interest" description="Disordered" evidence="1">
    <location>
        <begin position="311"/>
        <end position="334"/>
    </location>
</feature>
<dbReference type="OrthoDB" id="10633309at2759"/>
<dbReference type="Proteomes" id="UP000039865">
    <property type="component" value="Unassembled WGS sequence"/>
</dbReference>
<accession>A0A078AC93</accession>
<reference evidence="2 3" key="1">
    <citation type="submission" date="2014-06" db="EMBL/GenBank/DDBJ databases">
        <authorList>
            <person name="Swart Estienne"/>
        </authorList>
    </citation>
    <scope>NUCLEOTIDE SEQUENCE [LARGE SCALE GENOMIC DNA]</scope>
    <source>
        <strain evidence="2 3">130c</strain>
    </source>
</reference>
<dbReference type="InParanoid" id="A0A078AC93"/>